<evidence type="ECO:0000313" key="7">
    <source>
        <dbReference type="Proteomes" id="UP000321062"/>
    </source>
</evidence>
<dbReference type="InterPro" id="IPR010102">
    <property type="entry name" value="Succ_semiAld_DH"/>
</dbReference>
<dbReference type="GO" id="GO:0005829">
    <property type="term" value="C:cytosol"/>
    <property type="evidence" value="ECO:0007669"/>
    <property type="project" value="TreeGrafter"/>
</dbReference>
<dbReference type="SUPFAM" id="SSF53720">
    <property type="entry name" value="ALDH-like"/>
    <property type="match status" value="1"/>
</dbReference>
<dbReference type="PROSITE" id="PS00687">
    <property type="entry name" value="ALDEHYDE_DEHYDR_GLU"/>
    <property type="match status" value="1"/>
</dbReference>
<evidence type="ECO:0000256" key="2">
    <source>
        <dbReference type="ARBA" id="ARBA00023002"/>
    </source>
</evidence>
<proteinExistence type="inferred from homology"/>
<dbReference type="EMBL" id="CP041690">
    <property type="protein sequence ID" value="QEE19068.1"/>
    <property type="molecule type" value="Genomic_DNA"/>
</dbReference>
<dbReference type="AlphaFoldDB" id="A0A5B9DL05"/>
<feature type="domain" description="Aldehyde dehydrogenase" evidence="5">
    <location>
        <begin position="30"/>
        <end position="477"/>
    </location>
</feature>
<dbReference type="InterPro" id="IPR029510">
    <property type="entry name" value="Ald_DH_CS_GLU"/>
</dbReference>
<dbReference type="Pfam" id="PF00171">
    <property type="entry name" value="Aldedh"/>
    <property type="match status" value="1"/>
</dbReference>
<keyword evidence="2 4" id="KW-0560">Oxidoreductase</keyword>
<organism evidence="6 7">
    <name type="scientific">Paradevosia tibetensis</name>
    <dbReference type="NCBI Taxonomy" id="1447062"/>
    <lineage>
        <taxon>Bacteria</taxon>
        <taxon>Pseudomonadati</taxon>
        <taxon>Pseudomonadota</taxon>
        <taxon>Alphaproteobacteria</taxon>
        <taxon>Hyphomicrobiales</taxon>
        <taxon>Devosiaceae</taxon>
        <taxon>Paradevosia</taxon>
    </lineage>
</organism>
<accession>A0A5B9DL05</accession>
<dbReference type="GO" id="GO:0009450">
    <property type="term" value="P:gamma-aminobutyric acid catabolic process"/>
    <property type="evidence" value="ECO:0007669"/>
    <property type="project" value="InterPro"/>
</dbReference>
<dbReference type="KEGG" id="yti:FNA67_02250"/>
<comment type="similarity">
    <text evidence="1 4">Belongs to the aldehyde dehydrogenase family.</text>
</comment>
<dbReference type="Proteomes" id="UP000321062">
    <property type="component" value="Chromosome"/>
</dbReference>
<feature type="active site" evidence="3">
    <location>
        <position position="256"/>
    </location>
</feature>
<dbReference type="Gene3D" id="3.40.605.10">
    <property type="entry name" value="Aldehyde Dehydrogenase, Chain A, domain 1"/>
    <property type="match status" value="1"/>
</dbReference>
<dbReference type="Gene3D" id="3.40.309.10">
    <property type="entry name" value="Aldehyde Dehydrogenase, Chain A, domain 2"/>
    <property type="match status" value="1"/>
</dbReference>
<name>A0A5B9DL05_9HYPH</name>
<dbReference type="NCBIfam" id="TIGR01780">
    <property type="entry name" value="SSADH"/>
    <property type="match status" value="1"/>
</dbReference>
<dbReference type="FunFam" id="3.40.605.10:FF:000005">
    <property type="entry name" value="Succinate-semialdehyde dehydrogenase I"/>
    <property type="match status" value="1"/>
</dbReference>
<evidence type="ECO:0000313" key="6">
    <source>
        <dbReference type="EMBL" id="QEE19068.1"/>
    </source>
</evidence>
<dbReference type="InterPro" id="IPR050740">
    <property type="entry name" value="Aldehyde_DH_Superfamily"/>
</dbReference>
<evidence type="ECO:0000256" key="3">
    <source>
        <dbReference type="PROSITE-ProRule" id="PRU10007"/>
    </source>
</evidence>
<reference evidence="6 7" key="1">
    <citation type="journal article" date="2015" name="Int. J. Syst. Evol. Microbiol.">
        <title>Youhaiella tibetensis gen. nov., sp. nov., isolated from subsurface sediment.</title>
        <authorList>
            <person name="Wang Y.X."/>
            <person name="Huang F.Q."/>
            <person name="Nogi Y."/>
            <person name="Pang S.J."/>
            <person name="Wang P.K."/>
            <person name="Lv J."/>
        </authorList>
    </citation>
    <scope>NUCLEOTIDE SEQUENCE [LARGE SCALE GENOMIC DNA]</scope>
    <source>
        <strain evidence="7">fig4</strain>
    </source>
</reference>
<evidence type="ECO:0000259" key="5">
    <source>
        <dbReference type="Pfam" id="PF00171"/>
    </source>
</evidence>
<protein>
    <submittedName>
        <fullName evidence="6">NAD-dependent succinate-semialdehyde dehydrogenase</fullName>
    </submittedName>
</protein>
<dbReference type="PANTHER" id="PTHR43353:SF5">
    <property type="entry name" value="SUCCINATE-SEMIALDEHYDE DEHYDROGENASE, MITOCHONDRIAL"/>
    <property type="match status" value="1"/>
</dbReference>
<sequence>MKMPLALHDPSLLRNQCYLGGAFVGEPVEPVDNPATGEELARVPALDAKAATAAVEAAAQAFKPWSRRLAKERSSILRRWFDLLIANRDDLALILTSEQGKPLAEALGEIDYAASYVEFYAEEAKRVSGETLPSHRVDGRIMVLRQPTGVVAAITPWNFPAAMITRKVAPAIAVGCTVVVKPAPETPLTALAIAELAHRAGLPAGVLNVITGPAAPIGEVFTSHPAVRVVGFTGSTAVGKLLMRQAAGTVKKVALELGGNAPFIVFDDADLDAAVEGAIAAKFRNMGQTCVCANRIYVQRPVERAFVTKLAAAMERLKVGNGLDAGTTQGPLITSRAVEKVEAHIADALAKGAVVHMGGRRHSLGGTFFEPTLMTGITQDMTVAREETFGPLAPVFAFDTEDEVVAMANDTEFGLAGYFYSRDIGRIFRVAEELEYGMVGINSGLISTELAPFGGIKESGNSREGSHHGVEEFLEKKYLFVGGIA</sequence>
<dbReference type="InterPro" id="IPR015590">
    <property type="entry name" value="Aldehyde_DH_dom"/>
</dbReference>
<dbReference type="OrthoDB" id="9812625at2"/>
<dbReference type="PANTHER" id="PTHR43353">
    <property type="entry name" value="SUCCINATE-SEMIALDEHYDE DEHYDROGENASE, MITOCHONDRIAL"/>
    <property type="match status" value="1"/>
</dbReference>
<dbReference type="InterPro" id="IPR016161">
    <property type="entry name" value="Ald_DH/histidinol_DH"/>
</dbReference>
<dbReference type="GO" id="GO:0004777">
    <property type="term" value="F:succinate-semialdehyde dehydrogenase (NAD+) activity"/>
    <property type="evidence" value="ECO:0007669"/>
    <property type="project" value="TreeGrafter"/>
</dbReference>
<gene>
    <name evidence="6" type="ORF">FNA67_02250</name>
</gene>
<dbReference type="InterPro" id="IPR016160">
    <property type="entry name" value="Ald_DH_CS_CYS"/>
</dbReference>
<dbReference type="CDD" id="cd07103">
    <property type="entry name" value="ALDH_F5_SSADH_GabD"/>
    <property type="match status" value="1"/>
</dbReference>
<evidence type="ECO:0000256" key="4">
    <source>
        <dbReference type="RuleBase" id="RU003345"/>
    </source>
</evidence>
<evidence type="ECO:0000256" key="1">
    <source>
        <dbReference type="ARBA" id="ARBA00009986"/>
    </source>
</evidence>
<dbReference type="InterPro" id="IPR016163">
    <property type="entry name" value="Ald_DH_C"/>
</dbReference>
<keyword evidence="7" id="KW-1185">Reference proteome</keyword>
<dbReference type="FunFam" id="3.40.309.10:FF:000004">
    <property type="entry name" value="Succinate-semialdehyde dehydrogenase I"/>
    <property type="match status" value="1"/>
</dbReference>
<dbReference type="InterPro" id="IPR016162">
    <property type="entry name" value="Ald_DH_N"/>
</dbReference>
<dbReference type="PROSITE" id="PS00070">
    <property type="entry name" value="ALDEHYDE_DEHYDR_CYS"/>
    <property type="match status" value="1"/>
</dbReference>